<comment type="function">
    <text evidence="1">Specifically methylates the guanosine in position 1516 of 16S rRNA.</text>
</comment>
<keyword evidence="3" id="KW-1185">Reference proteome</keyword>
<keyword evidence="1" id="KW-0489">Methyltransferase</keyword>
<keyword evidence="1" id="KW-0698">rRNA processing</keyword>
<evidence type="ECO:0000313" key="3">
    <source>
        <dbReference type="Proteomes" id="UP000001508"/>
    </source>
</evidence>
<dbReference type="AlphaFoldDB" id="D6Z272"/>
<gene>
    <name evidence="1" type="primary">rsmJ</name>
    <name evidence="2" type="ordered locus">DaAHT2_0944</name>
</gene>
<dbReference type="PANTHER" id="PTHR36112:SF1">
    <property type="entry name" value="RIBOSOMAL RNA SMALL SUBUNIT METHYLTRANSFERASE J"/>
    <property type="match status" value="1"/>
</dbReference>
<dbReference type="OrthoDB" id="3191794at2"/>
<dbReference type="PANTHER" id="PTHR36112">
    <property type="entry name" value="RIBOSOMAL RNA SMALL SUBUNIT METHYLTRANSFERASE J"/>
    <property type="match status" value="1"/>
</dbReference>
<reference evidence="3" key="1">
    <citation type="submission" date="2010-02" db="EMBL/GenBank/DDBJ databases">
        <title>Complete sequence of Desulfurivibrio alkaliphilus AHT2.</title>
        <authorList>
            <consortium name="US DOE Joint Genome Institute"/>
            <person name="Pitluck S."/>
            <person name="Chertkov O."/>
            <person name="Detter J.C."/>
            <person name="Han C."/>
            <person name="Tapia R."/>
            <person name="Larimer F."/>
            <person name="Land M."/>
            <person name="Hauser L."/>
            <person name="Kyrpides N."/>
            <person name="Mikhailova N."/>
            <person name="Sorokin D.Y."/>
            <person name="Muyzer G."/>
            <person name="Woyke T."/>
        </authorList>
    </citation>
    <scope>NUCLEOTIDE SEQUENCE [LARGE SCALE GENOMIC DNA]</scope>
    <source>
        <strain evidence="3">DSM 19089 / UNIQEM U267 / AHT2</strain>
    </source>
</reference>
<dbReference type="EMBL" id="CP001940">
    <property type="protein sequence ID" value="ADH85647.1"/>
    <property type="molecule type" value="Genomic_DNA"/>
</dbReference>
<keyword evidence="1" id="KW-0808">Transferase</keyword>
<feature type="binding site" evidence="1">
    <location>
        <begin position="116"/>
        <end position="117"/>
    </location>
    <ligand>
        <name>S-adenosyl-L-methionine</name>
        <dbReference type="ChEBI" id="CHEBI:59789"/>
    </ligand>
</feature>
<name>D6Z272_DESAT</name>
<dbReference type="InterPro" id="IPR029063">
    <property type="entry name" value="SAM-dependent_MTases_sf"/>
</dbReference>
<dbReference type="InterPro" id="IPR007536">
    <property type="entry name" value="16SrRNA_methylTrfase_J"/>
</dbReference>
<evidence type="ECO:0000256" key="1">
    <source>
        <dbReference type="HAMAP-Rule" id="MF_01523"/>
    </source>
</evidence>
<accession>D6Z272</accession>
<dbReference type="RefSeq" id="WP_013163177.1">
    <property type="nucleotide sequence ID" value="NC_014216.1"/>
</dbReference>
<dbReference type="Proteomes" id="UP000001508">
    <property type="component" value="Chromosome"/>
</dbReference>
<evidence type="ECO:0000313" key="2">
    <source>
        <dbReference type="EMBL" id="ADH85647.1"/>
    </source>
</evidence>
<comment type="subcellular location">
    <subcellularLocation>
        <location evidence="1">Cytoplasm</location>
    </subcellularLocation>
</comment>
<dbReference type="SUPFAM" id="SSF53335">
    <property type="entry name" value="S-adenosyl-L-methionine-dependent methyltransferases"/>
    <property type="match status" value="1"/>
</dbReference>
<feature type="binding site" evidence="1">
    <location>
        <begin position="132"/>
        <end position="133"/>
    </location>
    <ligand>
        <name>S-adenosyl-L-methionine</name>
        <dbReference type="ChEBI" id="CHEBI:59789"/>
    </ligand>
</feature>
<comment type="catalytic activity">
    <reaction evidence="1">
        <text>guanosine(1516) in 16S rRNA + S-adenosyl-L-methionine = N(2)-methylguanosine(1516) in 16S rRNA + S-adenosyl-L-homocysteine + H(+)</text>
        <dbReference type="Rhea" id="RHEA:43220"/>
        <dbReference type="Rhea" id="RHEA-COMP:10412"/>
        <dbReference type="Rhea" id="RHEA-COMP:10413"/>
        <dbReference type="ChEBI" id="CHEBI:15378"/>
        <dbReference type="ChEBI" id="CHEBI:57856"/>
        <dbReference type="ChEBI" id="CHEBI:59789"/>
        <dbReference type="ChEBI" id="CHEBI:74269"/>
        <dbReference type="ChEBI" id="CHEBI:74481"/>
        <dbReference type="EC" id="2.1.1.242"/>
    </reaction>
</comment>
<sequence length="267" mass="28785">MTSQLAVTATDPSRLDEARRLAEALGLVLYNPADRENDPPSPPSLLLQLTPERLELRATDQLALKPVYVDFASEQLNYRRRRGGGRREQLARAVGVKGSRGSKPPTVLDATAGLGRDAFILAALGCRVQMLERSPAVHALLADGLHRALADPAIAAVIGENLQLLAGDALAFLQQSPAPVADVIYLDPMFPERGKSALVKKELRLLRLLAGDDPDAGQLLTAALPKAGRRVVVKRPRHAPSLPGPPPSYSLPGKSNRFDVYLINSKR</sequence>
<proteinExistence type="inferred from homology"/>
<dbReference type="CDD" id="cd02440">
    <property type="entry name" value="AdoMet_MTases"/>
    <property type="match status" value="1"/>
</dbReference>
<dbReference type="InParanoid" id="D6Z272"/>
<dbReference type="STRING" id="589865.DaAHT2_0944"/>
<comment type="similarity">
    <text evidence="1">Belongs to the methyltransferase superfamily. RsmJ family.</text>
</comment>
<dbReference type="HOGENOM" id="CLU_076324_0_1_7"/>
<comment type="caution">
    <text evidence="1">Lacks conserved residue(s) required for the propagation of feature annotation.</text>
</comment>
<dbReference type="KEGG" id="dak:DaAHT2_0944"/>
<dbReference type="GO" id="GO:0008990">
    <property type="term" value="F:rRNA (guanine-N2-)-methyltransferase activity"/>
    <property type="evidence" value="ECO:0007669"/>
    <property type="project" value="UniProtKB-UniRule"/>
</dbReference>
<dbReference type="eggNOG" id="COG0742">
    <property type="taxonomic scope" value="Bacteria"/>
</dbReference>
<dbReference type="EC" id="2.1.1.242" evidence="1"/>
<feature type="binding site" evidence="1">
    <location>
        <position position="187"/>
    </location>
    <ligand>
        <name>S-adenosyl-L-methionine</name>
        <dbReference type="ChEBI" id="CHEBI:59789"/>
    </ligand>
</feature>
<dbReference type="GO" id="GO:0005737">
    <property type="term" value="C:cytoplasm"/>
    <property type="evidence" value="ECO:0007669"/>
    <property type="project" value="UniProtKB-SubCell"/>
</dbReference>
<dbReference type="Pfam" id="PF04445">
    <property type="entry name" value="SAM_MT"/>
    <property type="match status" value="1"/>
</dbReference>
<protein>
    <recommendedName>
        <fullName evidence="1">Ribosomal RNA small subunit methyltransferase J</fullName>
        <ecNumber evidence="1">2.1.1.242</ecNumber>
    </recommendedName>
    <alternativeName>
        <fullName evidence="1">16S rRNA m2G1516 methyltransferase</fullName>
    </alternativeName>
    <alternativeName>
        <fullName evidence="1">rRNA (guanine-N(2)-)-methyltransferase</fullName>
    </alternativeName>
</protein>
<dbReference type="HAMAP" id="MF_01523">
    <property type="entry name" value="16SrRNA_methyltr_J"/>
    <property type="match status" value="1"/>
</dbReference>
<organism evidence="2 3">
    <name type="scientific">Desulfurivibrio alkaliphilus (strain DSM 19089 / UNIQEM U267 / AHT2)</name>
    <dbReference type="NCBI Taxonomy" id="589865"/>
    <lineage>
        <taxon>Bacteria</taxon>
        <taxon>Pseudomonadati</taxon>
        <taxon>Thermodesulfobacteriota</taxon>
        <taxon>Desulfobulbia</taxon>
        <taxon>Desulfobulbales</taxon>
        <taxon>Desulfobulbaceae</taxon>
        <taxon>Desulfurivibrio</taxon>
    </lineage>
</organism>
<keyword evidence="1" id="KW-0949">S-adenosyl-L-methionine</keyword>
<keyword evidence="1" id="KW-0963">Cytoplasm</keyword>
<dbReference type="FunCoup" id="D6Z272">
    <property type="interactions" value="8"/>
</dbReference>
<dbReference type="Gene3D" id="3.40.50.150">
    <property type="entry name" value="Vaccinia Virus protein VP39"/>
    <property type="match status" value="1"/>
</dbReference>